<dbReference type="SUPFAM" id="SSF160719">
    <property type="entry name" value="gpW/gp25-like"/>
    <property type="match status" value="1"/>
</dbReference>
<dbReference type="Proteomes" id="UP000823935">
    <property type="component" value="Unassembled WGS sequence"/>
</dbReference>
<comment type="caution">
    <text evidence="1">The sequence shown here is derived from an EMBL/GenBank/DDBJ whole genome shotgun (WGS) entry which is preliminary data.</text>
</comment>
<sequence>MRSKGNGEPKICAVNLLRITRGEIAYDRLRGMDGTLIDLPDAADAAAADIEWVLETYEPRLNVNDVNTSAFDWGDYVLNVDLASKKGDDAV</sequence>
<dbReference type="AlphaFoldDB" id="A0A9D1JLD7"/>
<gene>
    <name evidence="1" type="ORF">IAB44_12110</name>
</gene>
<reference evidence="1" key="1">
    <citation type="submission" date="2020-10" db="EMBL/GenBank/DDBJ databases">
        <authorList>
            <person name="Gilroy R."/>
        </authorList>
    </citation>
    <scope>NUCLEOTIDE SEQUENCE</scope>
    <source>
        <strain evidence="1">CHK190-19873</strain>
    </source>
</reference>
<dbReference type="EMBL" id="DVIQ01000073">
    <property type="protein sequence ID" value="HIS32269.1"/>
    <property type="molecule type" value="Genomic_DNA"/>
</dbReference>
<name>A0A9D1JLD7_9FIRM</name>
<evidence type="ECO:0000313" key="1">
    <source>
        <dbReference type="EMBL" id="HIS32269.1"/>
    </source>
</evidence>
<protein>
    <submittedName>
        <fullName evidence="1">Early E1A protein</fullName>
    </submittedName>
</protein>
<organism evidence="1 2">
    <name type="scientific">Candidatus Limivivens intestinipullorum</name>
    <dbReference type="NCBI Taxonomy" id="2840858"/>
    <lineage>
        <taxon>Bacteria</taxon>
        <taxon>Bacillati</taxon>
        <taxon>Bacillota</taxon>
        <taxon>Clostridia</taxon>
        <taxon>Lachnospirales</taxon>
        <taxon>Lachnospiraceae</taxon>
        <taxon>Lachnospiraceae incertae sedis</taxon>
        <taxon>Candidatus Limivivens</taxon>
    </lineage>
</organism>
<accession>A0A9D1JLD7</accession>
<proteinExistence type="predicted"/>
<reference evidence="1" key="2">
    <citation type="journal article" date="2021" name="PeerJ">
        <title>Extensive microbial diversity within the chicken gut microbiome revealed by metagenomics and culture.</title>
        <authorList>
            <person name="Gilroy R."/>
            <person name="Ravi A."/>
            <person name="Getino M."/>
            <person name="Pursley I."/>
            <person name="Horton D.L."/>
            <person name="Alikhan N.F."/>
            <person name="Baker D."/>
            <person name="Gharbi K."/>
            <person name="Hall N."/>
            <person name="Watson M."/>
            <person name="Adriaenssens E.M."/>
            <person name="Foster-Nyarko E."/>
            <person name="Jarju S."/>
            <person name="Secka A."/>
            <person name="Antonio M."/>
            <person name="Oren A."/>
            <person name="Chaudhuri R.R."/>
            <person name="La Ragione R."/>
            <person name="Hildebrand F."/>
            <person name="Pallen M.J."/>
        </authorList>
    </citation>
    <scope>NUCLEOTIDE SEQUENCE</scope>
    <source>
        <strain evidence="1">CHK190-19873</strain>
    </source>
</reference>
<evidence type="ECO:0000313" key="2">
    <source>
        <dbReference type="Proteomes" id="UP000823935"/>
    </source>
</evidence>